<feature type="region of interest" description="Disordered" evidence="1">
    <location>
        <begin position="118"/>
        <end position="140"/>
    </location>
</feature>
<gene>
    <name evidence="2" type="ORF">CERSUDRAFT_115120</name>
</gene>
<proteinExistence type="predicted"/>
<protein>
    <submittedName>
        <fullName evidence="2">Uncharacterized protein</fullName>
    </submittedName>
</protein>
<name>M2PIY7_CERS8</name>
<accession>M2PIY7</accession>
<dbReference type="AlphaFoldDB" id="M2PIY7"/>
<feature type="region of interest" description="Disordered" evidence="1">
    <location>
        <begin position="81"/>
        <end position="104"/>
    </location>
</feature>
<evidence type="ECO:0000313" key="2">
    <source>
        <dbReference type="EMBL" id="EMD36149.1"/>
    </source>
</evidence>
<reference evidence="2 3" key="1">
    <citation type="journal article" date="2012" name="Proc. Natl. Acad. Sci. U.S.A.">
        <title>Comparative genomics of Ceriporiopsis subvermispora and Phanerochaete chrysosporium provide insight into selective ligninolysis.</title>
        <authorList>
            <person name="Fernandez-Fueyo E."/>
            <person name="Ruiz-Duenas F.J."/>
            <person name="Ferreira P."/>
            <person name="Floudas D."/>
            <person name="Hibbett D.S."/>
            <person name="Canessa P."/>
            <person name="Larrondo L.F."/>
            <person name="James T.Y."/>
            <person name="Seelenfreund D."/>
            <person name="Lobos S."/>
            <person name="Polanco R."/>
            <person name="Tello M."/>
            <person name="Honda Y."/>
            <person name="Watanabe T."/>
            <person name="Watanabe T."/>
            <person name="Ryu J.S."/>
            <person name="Kubicek C.P."/>
            <person name="Schmoll M."/>
            <person name="Gaskell J."/>
            <person name="Hammel K.E."/>
            <person name="St John F.J."/>
            <person name="Vanden Wymelenberg A."/>
            <person name="Sabat G."/>
            <person name="Splinter BonDurant S."/>
            <person name="Syed K."/>
            <person name="Yadav J.S."/>
            <person name="Doddapaneni H."/>
            <person name="Subramanian V."/>
            <person name="Lavin J.L."/>
            <person name="Oguiza J.A."/>
            <person name="Perez G."/>
            <person name="Pisabarro A.G."/>
            <person name="Ramirez L."/>
            <person name="Santoyo F."/>
            <person name="Master E."/>
            <person name="Coutinho P.M."/>
            <person name="Henrissat B."/>
            <person name="Lombard V."/>
            <person name="Magnuson J.K."/>
            <person name="Kuees U."/>
            <person name="Hori C."/>
            <person name="Igarashi K."/>
            <person name="Samejima M."/>
            <person name="Held B.W."/>
            <person name="Barry K.W."/>
            <person name="LaButti K.M."/>
            <person name="Lapidus A."/>
            <person name="Lindquist E.A."/>
            <person name="Lucas S.M."/>
            <person name="Riley R."/>
            <person name="Salamov A.A."/>
            <person name="Hoffmeister D."/>
            <person name="Schwenk D."/>
            <person name="Hadar Y."/>
            <person name="Yarden O."/>
            <person name="de Vries R.P."/>
            <person name="Wiebenga A."/>
            <person name="Stenlid J."/>
            <person name="Eastwood D."/>
            <person name="Grigoriev I.V."/>
            <person name="Berka R.M."/>
            <person name="Blanchette R.A."/>
            <person name="Kersten P."/>
            <person name="Martinez A.T."/>
            <person name="Vicuna R."/>
            <person name="Cullen D."/>
        </authorList>
    </citation>
    <scope>NUCLEOTIDE SEQUENCE [LARGE SCALE GENOMIC DNA]</scope>
    <source>
        <strain evidence="2 3">B</strain>
    </source>
</reference>
<dbReference type="EMBL" id="KB445798">
    <property type="protein sequence ID" value="EMD36149.1"/>
    <property type="molecule type" value="Genomic_DNA"/>
</dbReference>
<dbReference type="HOGENOM" id="CLU_1834927_0_0_1"/>
<keyword evidence="3" id="KW-1185">Reference proteome</keyword>
<feature type="compositionally biased region" description="Basic residues" evidence="1">
    <location>
        <begin position="118"/>
        <end position="131"/>
    </location>
</feature>
<evidence type="ECO:0000256" key="1">
    <source>
        <dbReference type="SAM" id="MobiDB-lite"/>
    </source>
</evidence>
<evidence type="ECO:0000313" key="3">
    <source>
        <dbReference type="Proteomes" id="UP000016930"/>
    </source>
</evidence>
<sequence length="140" mass="16163">MTSFLRRSVSPCVVYTTKSETLRSHSLCLADIKADCFTIVSSAQERPASALSATPTSNTTLKHNADRQWLYCSYCGQRVQDRRDVHRRRSPPGLHGQPLRESPDVLVEQRHPDLLQHQRPHWHASIRRHHRCNDPQAHLR</sequence>
<organism evidence="2 3">
    <name type="scientific">Ceriporiopsis subvermispora (strain B)</name>
    <name type="common">White-rot fungus</name>
    <name type="synonym">Gelatoporia subvermispora</name>
    <dbReference type="NCBI Taxonomy" id="914234"/>
    <lineage>
        <taxon>Eukaryota</taxon>
        <taxon>Fungi</taxon>
        <taxon>Dikarya</taxon>
        <taxon>Basidiomycota</taxon>
        <taxon>Agaricomycotina</taxon>
        <taxon>Agaricomycetes</taxon>
        <taxon>Polyporales</taxon>
        <taxon>Gelatoporiaceae</taxon>
        <taxon>Gelatoporia</taxon>
    </lineage>
</organism>
<dbReference type="Proteomes" id="UP000016930">
    <property type="component" value="Unassembled WGS sequence"/>
</dbReference>